<accession>A0A3E0DRV4</accession>
<comment type="caution">
    <text evidence="1">The sequence shown here is derived from an EMBL/GenBank/DDBJ whole genome shotgun (WGS) entry which is preliminary data.</text>
</comment>
<organism evidence="1 2">
    <name type="scientific">Algoriphagus antarcticus</name>
    <dbReference type="NCBI Taxonomy" id="238540"/>
    <lineage>
        <taxon>Bacteria</taxon>
        <taxon>Pseudomonadati</taxon>
        <taxon>Bacteroidota</taxon>
        <taxon>Cytophagia</taxon>
        <taxon>Cytophagales</taxon>
        <taxon>Cyclobacteriaceae</taxon>
        <taxon>Algoriphagus</taxon>
    </lineage>
</organism>
<dbReference type="EMBL" id="QUNF01000014">
    <property type="protein sequence ID" value="REG84681.1"/>
    <property type="molecule type" value="Genomic_DNA"/>
</dbReference>
<sequence length="70" mass="7589">MKILYKKSNKNINPISGAILLDNGLLSSFSNISPTNKINNPPPPKIAAIKTKATNNSLMNSVISYKDMTV</sequence>
<protein>
    <submittedName>
        <fullName evidence="1">Uncharacterized protein</fullName>
    </submittedName>
</protein>
<gene>
    <name evidence="1" type="ORF">C8N25_11430</name>
</gene>
<dbReference type="AlphaFoldDB" id="A0A3E0DRV4"/>
<proteinExistence type="predicted"/>
<evidence type="ECO:0000313" key="1">
    <source>
        <dbReference type="EMBL" id="REG84681.1"/>
    </source>
</evidence>
<evidence type="ECO:0000313" key="2">
    <source>
        <dbReference type="Proteomes" id="UP000256405"/>
    </source>
</evidence>
<dbReference type="Proteomes" id="UP000256405">
    <property type="component" value="Unassembled WGS sequence"/>
</dbReference>
<reference evidence="1 2" key="1">
    <citation type="submission" date="2018-08" db="EMBL/GenBank/DDBJ databases">
        <title>Genomic Encyclopedia of Archaeal and Bacterial Type Strains, Phase II (KMG-II): from individual species to whole genera.</title>
        <authorList>
            <person name="Goeker M."/>
        </authorList>
    </citation>
    <scope>NUCLEOTIDE SEQUENCE [LARGE SCALE GENOMIC DNA]</scope>
    <source>
        <strain evidence="1 2">DSM 15986</strain>
    </source>
</reference>
<keyword evidence="2" id="KW-1185">Reference proteome</keyword>
<name>A0A3E0DRV4_9BACT</name>